<name>A0A2H4N023_9ALPC</name>
<accession>A0A2H4N023</accession>
<dbReference type="GO" id="GO:0019031">
    <property type="term" value="C:viral envelope"/>
    <property type="evidence" value="ECO:0007669"/>
    <property type="project" value="UniProtKB-KW"/>
</dbReference>
<keyword evidence="8" id="KW-0261">Viral envelope protein</keyword>
<keyword evidence="2" id="KW-0053">Apoptosis</keyword>
<evidence type="ECO:0000256" key="3">
    <source>
        <dbReference type="ARBA" id="ARBA00022812"/>
    </source>
</evidence>
<dbReference type="GO" id="GO:0016020">
    <property type="term" value="C:membrane"/>
    <property type="evidence" value="ECO:0007669"/>
    <property type="project" value="InterPro"/>
</dbReference>
<evidence type="ECO:0000313" key="8">
    <source>
        <dbReference type="EMBL" id="ATP66785.1"/>
    </source>
</evidence>
<feature type="transmembrane region" description="Helical" evidence="7">
    <location>
        <begin position="12"/>
        <end position="37"/>
    </location>
</feature>
<evidence type="ECO:0000256" key="2">
    <source>
        <dbReference type="ARBA" id="ARBA00022703"/>
    </source>
</evidence>
<dbReference type="InterPro" id="IPR003873">
    <property type="entry name" value="E_protein_CoV"/>
</dbReference>
<protein>
    <submittedName>
        <fullName evidence="8">Envelope protein</fullName>
    </submittedName>
</protein>
<evidence type="ECO:0000256" key="5">
    <source>
        <dbReference type="ARBA" id="ARBA00022989"/>
    </source>
</evidence>
<organism evidence="8 9">
    <name type="scientific">Common shrew coronavirus Tibet-2014</name>
    <dbReference type="NCBI Taxonomy" id="2849711"/>
    <lineage>
        <taxon>Viruses</taxon>
        <taxon>Riboviria</taxon>
        <taxon>Orthornavirae</taxon>
        <taxon>Pisuviricota</taxon>
        <taxon>Pisoniviricetes</taxon>
        <taxon>Nidovirales</taxon>
        <taxon>Cornidovirineae</taxon>
        <taxon>Coronaviridae</taxon>
        <taxon>Orthocoronavirinae</taxon>
        <taxon>Alphacoronavirus</taxon>
        <taxon>Soracovirus</taxon>
        <taxon>Alphacoronavirus soricis</taxon>
        <taxon>Sorex araneus coronavirus T14</taxon>
    </lineage>
</organism>
<evidence type="ECO:0000256" key="4">
    <source>
        <dbReference type="ARBA" id="ARBA00022870"/>
    </source>
</evidence>
<keyword evidence="3" id="KW-1040">Host Golgi apparatus</keyword>
<keyword evidence="5 7" id="KW-1133">Transmembrane helix</keyword>
<reference evidence="8 9" key="1">
    <citation type="journal article" date="2018" name="Microbiome">
        <title>Comparative analysis of rodent and small mammal viromes to better understand the wildlife origin of emerging infectious diseases.</title>
        <authorList>
            <person name="Wu Z."/>
            <person name="Lu L."/>
            <person name="Du J."/>
            <person name="Yang L."/>
            <person name="Ren X."/>
            <person name="Liu B."/>
            <person name="Jiang J."/>
            <person name="Yang J."/>
            <person name="Dong J."/>
            <person name="Sun L."/>
            <person name="Zhu Y."/>
            <person name="Li Y."/>
            <person name="Zheng D."/>
            <person name="Zhang C."/>
            <person name="Su H."/>
            <person name="Zheng Y."/>
            <person name="Zhou H."/>
            <person name="Zhu G."/>
            <person name="Li H."/>
            <person name="Chmura A."/>
            <person name="Yang F."/>
            <person name="Daszak P."/>
            <person name="Wang J."/>
            <person name="Liu Q."/>
            <person name="Jin Q."/>
        </authorList>
    </citation>
    <scope>NUCLEOTIDE SEQUENCE [LARGE SCALE GENOMIC DNA]</scope>
    <source>
        <strain evidence="8">Shrew-CoV/Tibet2014</strain>
    </source>
</reference>
<keyword evidence="1 7" id="KW-0812">Transmembrane</keyword>
<keyword evidence="6 7" id="KW-0472">Membrane</keyword>
<keyword evidence="9" id="KW-1185">Reference proteome</keyword>
<dbReference type="GO" id="GO:0046760">
    <property type="term" value="P:viral budding from Golgi membrane"/>
    <property type="evidence" value="ECO:0007669"/>
    <property type="project" value="InterPro"/>
</dbReference>
<proteinExistence type="predicted"/>
<evidence type="ECO:0000256" key="7">
    <source>
        <dbReference type="SAM" id="Phobius"/>
    </source>
</evidence>
<keyword evidence="4" id="KW-1043">Host membrane</keyword>
<dbReference type="KEGG" id="vg:54124712"/>
<dbReference type="PROSITE" id="PS51926">
    <property type="entry name" value="COV_E"/>
    <property type="match status" value="1"/>
</dbReference>
<dbReference type="EMBL" id="KY370053">
    <property type="protein sequence ID" value="ATP66785.1"/>
    <property type="molecule type" value="Genomic_RNA"/>
</dbReference>
<evidence type="ECO:0000256" key="1">
    <source>
        <dbReference type="ARBA" id="ARBA00022692"/>
    </source>
</evidence>
<evidence type="ECO:0000313" key="9">
    <source>
        <dbReference type="Proteomes" id="UP000500808"/>
    </source>
</evidence>
<dbReference type="Pfam" id="PF02723">
    <property type="entry name" value="CoV_E"/>
    <property type="match status" value="1"/>
</dbReference>
<sequence>MSFHPFINDDGTIINVILLLVALTVLLIISVAILSTINLCCKALSCCNKIIIVPGVKGYKTISRVYKQVIPTQDVCLV</sequence>
<keyword evidence="8" id="KW-0946">Virion</keyword>
<evidence type="ECO:0000256" key="6">
    <source>
        <dbReference type="ARBA" id="ARBA00023136"/>
    </source>
</evidence>
<dbReference type="Proteomes" id="UP000500808">
    <property type="component" value="Segment"/>
</dbReference>
<dbReference type="Gene3D" id="6.10.250.1810">
    <property type="match status" value="1"/>
</dbReference>